<keyword evidence="4 7" id="KW-0812">Transmembrane</keyword>
<evidence type="ECO:0000256" key="5">
    <source>
        <dbReference type="ARBA" id="ARBA00023136"/>
    </source>
</evidence>
<evidence type="ECO:0000256" key="4">
    <source>
        <dbReference type="ARBA" id="ARBA00022692"/>
    </source>
</evidence>
<evidence type="ECO:0000256" key="2">
    <source>
        <dbReference type="ARBA" id="ARBA00022448"/>
    </source>
</evidence>
<accession>A0A412TU80</accession>
<name>A0A412TU80_9BACT</name>
<dbReference type="AlphaFoldDB" id="A0A412TU80"/>
<dbReference type="InterPro" id="IPR023996">
    <property type="entry name" value="TonB-dep_OMP_SusC/RagA"/>
</dbReference>
<comment type="similarity">
    <text evidence="7">Belongs to the TonB-dependent receptor family.</text>
</comment>
<gene>
    <name evidence="9" type="ORF">DWW57_06230</name>
</gene>
<dbReference type="InterPro" id="IPR039426">
    <property type="entry name" value="TonB-dep_rcpt-like"/>
</dbReference>
<dbReference type="SUPFAM" id="SSF49464">
    <property type="entry name" value="Carboxypeptidase regulatory domain-like"/>
    <property type="match status" value="1"/>
</dbReference>
<dbReference type="NCBIfam" id="TIGR04057">
    <property type="entry name" value="SusC_RagA_signa"/>
    <property type="match status" value="1"/>
</dbReference>
<organism evidence="9 10">
    <name type="scientific">Odoribacter splanchnicus</name>
    <dbReference type="NCBI Taxonomy" id="28118"/>
    <lineage>
        <taxon>Bacteria</taxon>
        <taxon>Pseudomonadati</taxon>
        <taxon>Bacteroidota</taxon>
        <taxon>Bacteroidia</taxon>
        <taxon>Bacteroidales</taxon>
        <taxon>Odoribacteraceae</taxon>
        <taxon>Odoribacter</taxon>
    </lineage>
</organism>
<keyword evidence="5 7" id="KW-0472">Membrane</keyword>
<keyword evidence="2 7" id="KW-0813">Transport</keyword>
<dbReference type="InterPro" id="IPR012910">
    <property type="entry name" value="Plug_dom"/>
</dbReference>
<feature type="domain" description="Secretin/TonB short N-terminal" evidence="8">
    <location>
        <begin position="69"/>
        <end position="119"/>
    </location>
</feature>
<dbReference type="Gene3D" id="2.170.130.10">
    <property type="entry name" value="TonB-dependent receptor, plug domain"/>
    <property type="match status" value="1"/>
</dbReference>
<comment type="subcellular location">
    <subcellularLocation>
        <location evidence="1 7">Cell outer membrane</location>
        <topology evidence="1 7">Multi-pass membrane protein</topology>
    </subcellularLocation>
</comment>
<dbReference type="Gene3D" id="2.40.170.20">
    <property type="entry name" value="TonB-dependent receptor, beta-barrel domain"/>
    <property type="match status" value="1"/>
</dbReference>
<dbReference type="EMBL" id="QRYC01000006">
    <property type="protein sequence ID" value="RGU57150.1"/>
    <property type="molecule type" value="Genomic_DNA"/>
</dbReference>
<dbReference type="SMART" id="SM00965">
    <property type="entry name" value="STN"/>
    <property type="match status" value="1"/>
</dbReference>
<evidence type="ECO:0000256" key="7">
    <source>
        <dbReference type="PROSITE-ProRule" id="PRU01360"/>
    </source>
</evidence>
<dbReference type="NCBIfam" id="TIGR04056">
    <property type="entry name" value="OMP_RagA_SusC"/>
    <property type="match status" value="1"/>
</dbReference>
<dbReference type="InterPro" id="IPR023997">
    <property type="entry name" value="TonB-dep_OMP_SusC/RagA_CS"/>
</dbReference>
<dbReference type="PROSITE" id="PS52016">
    <property type="entry name" value="TONB_DEPENDENT_REC_3"/>
    <property type="match status" value="1"/>
</dbReference>
<dbReference type="Pfam" id="PF07660">
    <property type="entry name" value="STN"/>
    <property type="match status" value="1"/>
</dbReference>
<dbReference type="Gene3D" id="2.60.40.1120">
    <property type="entry name" value="Carboxypeptidase-like, regulatory domain"/>
    <property type="match status" value="1"/>
</dbReference>
<dbReference type="InterPro" id="IPR011662">
    <property type="entry name" value="Secretin/TonB_short_N"/>
</dbReference>
<dbReference type="Pfam" id="PF13715">
    <property type="entry name" value="CarbopepD_reg_2"/>
    <property type="match status" value="1"/>
</dbReference>
<dbReference type="Proteomes" id="UP000284243">
    <property type="component" value="Unassembled WGS sequence"/>
</dbReference>
<keyword evidence="3 7" id="KW-1134">Transmembrane beta strand</keyword>
<proteinExistence type="inferred from homology"/>
<protein>
    <submittedName>
        <fullName evidence="9">SusC/RagA family TonB-linked outer membrane protein</fullName>
    </submittedName>
</protein>
<reference evidence="9 10" key="1">
    <citation type="submission" date="2018-08" db="EMBL/GenBank/DDBJ databases">
        <title>A genome reference for cultivated species of the human gut microbiota.</title>
        <authorList>
            <person name="Zou Y."/>
            <person name="Xue W."/>
            <person name="Luo G."/>
        </authorList>
    </citation>
    <scope>NUCLEOTIDE SEQUENCE [LARGE SCALE GENOMIC DNA]</scope>
    <source>
        <strain evidence="9 10">AF16-14</strain>
    </source>
</reference>
<keyword evidence="6 7" id="KW-0998">Cell outer membrane</keyword>
<evidence type="ECO:0000256" key="1">
    <source>
        <dbReference type="ARBA" id="ARBA00004571"/>
    </source>
</evidence>
<dbReference type="InterPro" id="IPR008969">
    <property type="entry name" value="CarboxyPept-like_regulatory"/>
</dbReference>
<dbReference type="GO" id="GO:0009279">
    <property type="term" value="C:cell outer membrane"/>
    <property type="evidence" value="ECO:0007669"/>
    <property type="project" value="UniProtKB-SubCell"/>
</dbReference>
<evidence type="ECO:0000313" key="10">
    <source>
        <dbReference type="Proteomes" id="UP000284243"/>
    </source>
</evidence>
<dbReference type="RefSeq" id="WP_046402909.1">
    <property type="nucleotide sequence ID" value="NZ_CABJFF010000005.1"/>
</dbReference>
<comment type="caution">
    <text evidence="9">The sequence shown here is derived from an EMBL/GenBank/DDBJ whole genome shotgun (WGS) entry which is preliminary data.</text>
</comment>
<dbReference type="InterPro" id="IPR037066">
    <property type="entry name" value="Plug_dom_sf"/>
</dbReference>
<evidence type="ECO:0000313" key="9">
    <source>
        <dbReference type="EMBL" id="RGU57150.1"/>
    </source>
</evidence>
<evidence type="ECO:0000259" key="8">
    <source>
        <dbReference type="SMART" id="SM00965"/>
    </source>
</evidence>
<dbReference type="InterPro" id="IPR036942">
    <property type="entry name" value="Beta-barrel_TonB_sf"/>
</dbReference>
<dbReference type="Pfam" id="PF07715">
    <property type="entry name" value="Plug"/>
    <property type="match status" value="1"/>
</dbReference>
<evidence type="ECO:0000256" key="3">
    <source>
        <dbReference type="ARBA" id="ARBA00022452"/>
    </source>
</evidence>
<sequence>MKKKGCIWLFGDGWLKKKVFVMKWTVLLVLLGMLQVSAKVHSQHVAIDLKMENSTIEQVLQRITDQTCLNFFYNNSAIDVYKKISVELKSVSVEEALKKIFDGQEVRFDIDRDFVVIRSVSDLQQEQVVKIVVQGIVKDEAGQALPGATIKLKGTSFGVATDVNGNFKFEIPVTDPLILVVSFVGMQQQEIAYKNQPFLEIVMKNEVEMMSDVVVTGYYSANKKTYTGSATQITQDQIAKISSTNVFSVITSMDPSFKLVNNNQAGSNPNVMPKFELRGASSIPDVRSEYEGDPNMPVFIVDGFEMSVEKVFDLDPGRIATLTILKDASATAIYGSRASNGVVVIETRAPEPGKINVAYALNLSLTTPDLSDYDLLNAREKLDLEVAAGYFGYFDEAYNRRLKNIQQGYDTDWLSQPLQNAISHQHSLTLDGGNEAFRYAFHLNMNPSDGVMKKSGRDRYAIDVDLQYRLKQFTFRNQLAYDYVKAFNSPYGSFSSYTRLNPYYRYRDDQGQYVYIMDDPGVDVYNPLWNTTLNNKDQSVYNLLTDHFSIDWWVTDALRIKASASVSVRNEEEEVFKSPFHTDFKREKDMARRGTYDVVNSKSIGYEAVLGVSYTKMVKKNYVTFNGGYNVSSTDLRSHGYSVLGFPADELNDPGFGLDYHPEKKPTGNSELSRMAGFFGNLNYTYDNRYFADFSVRADASSRFGADKRWAVFWSAGVGYNLHNEVFLKKLEWVSLLRLRASYGVTGGQNFNPYQAMTTYRFITDKWYGYGSGAEMLALGNDDLKWQSTVQKNFGLDLGMWKDRLTLTFNYYHKLSENSLTDVTLPPSLGFPSYKENLGEVVNEGWEFTLRGFVVKKEDFNIMLSVNGAQNNNKLKKISNSLKAFNEEQDKQVENKVMARYVEGQSLNTIWVVRSLGIDPANGKELFLDKNGKRTYDWNADDYVAEATTDPRLYGNLGLGIFYRGFSLNTYVNYSLGEKAYNQTLVDRVENADKHYNCDRRVLYDRWHKPGDETFFKDVKDASVTRPTSRFVQKNNYLNMTSLNVAYEFNPRLLEPLRIKYLKLAFYMTDLFRISTMKAERGLDYPFARTFTTSLQIRF</sequence>
<evidence type="ECO:0000256" key="6">
    <source>
        <dbReference type="ARBA" id="ARBA00023237"/>
    </source>
</evidence>
<dbReference type="SUPFAM" id="SSF56935">
    <property type="entry name" value="Porins"/>
    <property type="match status" value="1"/>
</dbReference>